<dbReference type="RefSeq" id="WP_148975488.1">
    <property type="nucleotide sequence ID" value="NZ_VTER01000007.1"/>
</dbReference>
<organism evidence="1 2">
    <name type="scientific">Bacillus infantis</name>
    <dbReference type="NCBI Taxonomy" id="324767"/>
    <lineage>
        <taxon>Bacteria</taxon>
        <taxon>Bacillati</taxon>
        <taxon>Bacillota</taxon>
        <taxon>Bacilli</taxon>
        <taxon>Bacillales</taxon>
        <taxon>Bacillaceae</taxon>
        <taxon>Bacillus</taxon>
    </lineage>
</organism>
<evidence type="ECO:0000313" key="2">
    <source>
        <dbReference type="Proteomes" id="UP000322139"/>
    </source>
</evidence>
<dbReference type="AlphaFoldDB" id="A0A5D4R5U8"/>
<evidence type="ECO:0000313" key="1">
    <source>
        <dbReference type="EMBL" id="TYS46745.1"/>
    </source>
</evidence>
<dbReference type="EMBL" id="VTER01000007">
    <property type="protein sequence ID" value="TYS46745.1"/>
    <property type="molecule type" value="Genomic_DNA"/>
</dbReference>
<dbReference type="Proteomes" id="UP000322139">
    <property type="component" value="Unassembled WGS sequence"/>
</dbReference>
<name>A0A5D4R5U8_9BACI</name>
<comment type="caution">
    <text evidence="1">The sequence shown here is derived from an EMBL/GenBank/DDBJ whole genome shotgun (WGS) entry which is preliminary data.</text>
</comment>
<proteinExistence type="predicted"/>
<protein>
    <submittedName>
        <fullName evidence="1">Uncharacterized protein</fullName>
    </submittedName>
</protein>
<reference evidence="1 2" key="1">
    <citation type="submission" date="2019-08" db="EMBL/GenBank/DDBJ databases">
        <title>Bacillus genomes from the desert of Cuatro Cienegas, Coahuila.</title>
        <authorList>
            <person name="Olmedo-Alvarez G."/>
        </authorList>
    </citation>
    <scope>NUCLEOTIDE SEQUENCE [LARGE SCALE GENOMIC DNA]</scope>
    <source>
        <strain evidence="1 2">CH446_14T</strain>
    </source>
</reference>
<accession>A0A5D4R5U8</accession>
<gene>
    <name evidence="1" type="ORF">FZD51_14835</name>
</gene>
<sequence length="97" mass="11096">MNTDQIIANGTVDFDALKELTSDKFTDLIKGQLENETYKPVSAKENKYSVEFTIKDDDEVIGAFKYDKEYGYISTSWLGRIRLEQYVKALGGKVSWN</sequence>